<dbReference type="STRING" id="1207063.P24_15981"/>
<dbReference type="InterPro" id="IPR001672">
    <property type="entry name" value="G6P_Isomerase"/>
</dbReference>
<comment type="pathway">
    <text evidence="5">Carbohydrate degradation; glycolysis; D-glyceraldehyde 3-phosphate and glycerone phosphate from D-glucose: step 2/4.</text>
</comment>
<evidence type="ECO:0000256" key="4">
    <source>
        <dbReference type="ARBA" id="ARBA00023235"/>
    </source>
</evidence>
<dbReference type="Pfam" id="PF00342">
    <property type="entry name" value="PGI"/>
    <property type="match status" value="1"/>
</dbReference>
<dbReference type="GO" id="GO:0006094">
    <property type="term" value="P:gluconeogenesis"/>
    <property type="evidence" value="ECO:0007669"/>
    <property type="project" value="UniProtKB-KW"/>
</dbReference>
<comment type="caution">
    <text evidence="6">The sequence shown here is derived from an EMBL/GenBank/DDBJ whole genome shotgun (WGS) entry which is preliminary data.</text>
</comment>
<dbReference type="InterPro" id="IPR046348">
    <property type="entry name" value="SIS_dom_sf"/>
</dbReference>
<dbReference type="PATRIC" id="fig|1207063.3.peg.3223"/>
<keyword evidence="2 5" id="KW-0312">Gluconeogenesis</keyword>
<dbReference type="InterPro" id="IPR035482">
    <property type="entry name" value="SIS_PGI_2"/>
</dbReference>
<accession>K2J5A0</accession>
<evidence type="ECO:0000313" key="6">
    <source>
        <dbReference type="EMBL" id="EKE70203.1"/>
    </source>
</evidence>
<dbReference type="PANTHER" id="PTHR11469">
    <property type="entry name" value="GLUCOSE-6-PHOSPHATE ISOMERASE"/>
    <property type="match status" value="1"/>
</dbReference>
<dbReference type="PANTHER" id="PTHR11469:SF1">
    <property type="entry name" value="GLUCOSE-6-PHOSPHATE ISOMERASE"/>
    <property type="match status" value="1"/>
</dbReference>
<dbReference type="GO" id="GO:0004347">
    <property type="term" value="F:glucose-6-phosphate isomerase activity"/>
    <property type="evidence" value="ECO:0007669"/>
    <property type="project" value="UniProtKB-EC"/>
</dbReference>
<dbReference type="Gene3D" id="3.40.50.10490">
    <property type="entry name" value="Glucose-6-phosphate isomerase like protein, domain 1"/>
    <property type="match status" value="2"/>
</dbReference>
<dbReference type="UniPathway" id="UPA00109">
    <property type="reaction ID" value="UER00181"/>
</dbReference>
<keyword evidence="3 5" id="KW-0324">Glycolysis</keyword>
<dbReference type="Proteomes" id="UP000006746">
    <property type="component" value="Unassembled WGS sequence"/>
</dbReference>
<keyword evidence="7" id="KW-1185">Reference proteome</keyword>
<dbReference type="GO" id="GO:0097367">
    <property type="term" value="F:carbohydrate derivative binding"/>
    <property type="evidence" value="ECO:0007669"/>
    <property type="project" value="InterPro"/>
</dbReference>
<dbReference type="InterPro" id="IPR018189">
    <property type="entry name" value="Phosphoglucose_isomerase_CS"/>
</dbReference>
<protein>
    <recommendedName>
        <fullName evidence="1 5">Glucose-6-phosphate isomerase</fullName>
        <ecNumber evidence="1 5">5.3.1.9</ecNumber>
    </recommendedName>
</protein>
<dbReference type="SUPFAM" id="SSF53697">
    <property type="entry name" value="SIS domain"/>
    <property type="match status" value="1"/>
</dbReference>
<comment type="similarity">
    <text evidence="5">Belongs to the GPI family.</text>
</comment>
<dbReference type="GO" id="GO:0005829">
    <property type="term" value="C:cytosol"/>
    <property type="evidence" value="ECO:0007669"/>
    <property type="project" value="TreeGrafter"/>
</dbReference>
<reference evidence="6 7" key="1">
    <citation type="journal article" date="2012" name="J. Bacteriol.">
        <title>Genome Sequence of Oceanibaculum indicum Type Strain P24.</title>
        <authorList>
            <person name="Lai Q."/>
            <person name="Shao Z."/>
        </authorList>
    </citation>
    <scope>NUCLEOTIDE SEQUENCE [LARGE SCALE GENOMIC DNA]</scope>
    <source>
        <strain evidence="6 7">P24</strain>
    </source>
</reference>
<dbReference type="PROSITE" id="PS51463">
    <property type="entry name" value="P_GLUCOSE_ISOMERASE_3"/>
    <property type="match status" value="1"/>
</dbReference>
<organism evidence="6 7">
    <name type="scientific">Oceanibaculum indicum P24</name>
    <dbReference type="NCBI Taxonomy" id="1207063"/>
    <lineage>
        <taxon>Bacteria</taxon>
        <taxon>Pseudomonadati</taxon>
        <taxon>Pseudomonadota</taxon>
        <taxon>Alphaproteobacteria</taxon>
        <taxon>Rhodospirillales</taxon>
        <taxon>Oceanibaculaceae</taxon>
        <taxon>Oceanibaculum</taxon>
    </lineage>
</organism>
<evidence type="ECO:0000256" key="2">
    <source>
        <dbReference type="ARBA" id="ARBA00022432"/>
    </source>
</evidence>
<proteinExistence type="inferred from homology"/>
<dbReference type="EMBL" id="AMRL01000027">
    <property type="protein sequence ID" value="EKE70203.1"/>
    <property type="molecule type" value="Genomic_DNA"/>
</dbReference>
<evidence type="ECO:0000256" key="5">
    <source>
        <dbReference type="RuleBase" id="RU000612"/>
    </source>
</evidence>
<dbReference type="EC" id="5.3.1.9" evidence="1 5"/>
<dbReference type="PRINTS" id="PR00662">
    <property type="entry name" value="G6PISOMERASE"/>
</dbReference>
<dbReference type="GO" id="GO:0051156">
    <property type="term" value="P:glucose 6-phosphate metabolic process"/>
    <property type="evidence" value="ECO:0007669"/>
    <property type="project" value="TreeGrafter"/>
</dbReference>
<evidence type="ECO:0000313" key="7">
    <source>
        <dbReference type="Proteomes" id="UP000006746"/>
    </source>
</evidence>
<name>K2J5A0_9PROT</name>
<dbReference type="RefSeq" id="WP_008945799.1">
    <property type="nucleotide sequence ID" value="NZ_AMRL01000027.1"/>
</dbReference>
<dbReference type="CDD" id="cd05016">
    <property type="entry name" value="SIS_PGI_2"/>
    <property type="match status" value="1"/>
</dbReference>
<keyword evidence="4 5" id="KW-0413">Isomerase</keyword>
<evidence type="ECO:0000256" key="1">
    <source>
        <dbReference type="ARBA" id="ARBA00011952"/>
    </source>
</evidence>
<dbReference type="GO" id="GO:0048029">
    <property type="term" value="F:monosaccharide binding"/>
    <property type="evidence" value="ECO:0007669"/>
    <property type="project" value="TreeGrafter"/>
</dbReference>
<dbReference type="PROSITE" id="PS00174">
    <property type="entry name" value="P_GLUCOSE_ISOMERASE_2"/>
    <property type="match status" value="1"/>
</dbReference>
<evidence type="ECO:0000256" key="3">
    <source>
        <dbReference type="ARBA" id="ARBA00023152"/>
    </source>
</evidence>
<gene>
    <name evidence="6" type="ORF">P24_15981</name>
</gene>
<comment type="catalytic activity">
    <reaction evidence="5">
        <text>alpha-D-glucose 6-phosphate = beta-D-fructose 6-phosphate</text>
        <dbReference type="Rhea" id="RHEA:11816"/>
        <dbReference type="ChEBI" id="CHEBI:57634"/>
        <dbReference type="ChEBI" id="CHEBI:58225"/>
        <dbReference type="EC" id="5.3.1.9"/>
    </reaction>
</comment>
<dbReference type="eggNOG" id="COG0166">
    <property type="taxonomic scope" value="Bacteria"/>
</dbReference>
<dbReference type="GO" id="GO:0006096">
    <property type="term" value="P:glycolytic process"/>
    <property type="evidence" value="ECO:0007669"/>
    <property type="project" value="UniProtKB-UniPathway"/>
</dbReference>
<sequence length="433" mass="46293">MYYTQDIAGCLSGRIGAAGPRESELARRVALAAPALAALRQWHKEGSLPLLRLPAREDDLPELEAIAADYRARFDDVIVLGTGGSSLGGRTLYRLTDKGFGPPEGTPRLHFMDNVDPATFQALFAAVDFKRAGIIVISKSGGTAETLMQFLTCLEPLVLAVGEENVAAHVTAITEQTDNPLRKLAKRYGIPTVTHDPKVGGRYSVLSCVGALPALIAGLDVRALRRGAQSVLDTAFAAKDPMDCPPAVGAALSLLLADSRGAGQTVLMPYLDQLNDLSFWYRQLWAESLGKDGNGTTPVNALGTVDQHSQLQLYLAGPADKMFTVILGKVAGTGPRIADGVAGEATPAYLRGRTMGDLLDAEQRATAETLIRNQRPTRLIHIDTVDEGTLGALMMHFMLETIIAAHLLNIDPFDQPAVEEGKVLTRDYLGAMG</sequence>
<dbReference type="AlphaFoldDB" id="K2J5A0"/>